<dbReference type="Proteomes" id="UP001432209">
    <property type="component" value="Chromosome"/>
</dbReference>
<dbReference type="RefSeq" id="WP_329076507.1">
    <property type="nucleotide sequence ID" value="NZ_CP109495.1"/>
</dbReference>
<evidence type="ECO:0000313" key="1">
    <source>
        <dbReference type="EMBL" id="WUX52851.1"/>
    </source>
</evidence>
<sequence length="121" mass="13165">MKLFGREKEEEFTVLVVREADEVAEAVDQALRTAGPEERPGLERAAVLLATVRETTDAELRGNWARRKIAEAGVKGRADSVPAVKAIREAEPGLSLLQAVRLSQEAAALEDEERDGQGRTA</sequence>
<gene>
    <name evidence="1" type="ORF">OG442_15610</name>
</gene>
<protein>
    <submittedName>
        <fullName evidence="1">Uncharacterized protein</fullName>
    </submittedName>
</protein>
<keyword evidence="2" id="KW-1185">Reference proteome</keyword>
<dbReference type="EMBL" id="CP109495">
    <property type="protein sequence ID" value="WUX52851.1"/>
    <property type="molecule type" value="Genomic_DNA"/>
</dbReference>
<name>A0ABZ2A340_STRNV</name>
<proteinExistence type="predicted"/>
<accession>A0ABZ2A340</accession>
<reference evidence="1" key="1">
    <citation type="submission" date="2022-10" db="EMBL/GenBank/DDBJ databases">
        <title>The complete genomes of actinobacterial strains from the NBC collection.</title>
        <authorList>
            <person name="Joergensen T.S."/>
            <person name="Alvarez Arevalo M."/>
            <person name="Sterndorff E.B."/>
            <person name="Faurdal D."/>
            <person name="Vuksanovic O."/>
            <person name="Mourched A.-S."/>
            <person name="Charusanti P."/>
            <person name="Shaw S."/>
            <person name="Blin K."/>
            <person name="Weber T."/>
        </authorList>
    </citation>
    <scope>NUCLEOTIDE SEQUENCE</scope>
    <source>
        <strain evidence="1">NBC_01432</strain>
    </source>
</reference>
<evidence type="ECO:0000313" key="2">
    <source>
        <dbReference type="Proteomes" id="UP001432209"/>
    </source>
</evidence>
<organism evidence="1 2">
    <name type="scientific">Streptomyces niveus</name>
    <name type="common">Streptomyces spheroides</name>
    <dbReference type="NCBI Taxonomy" id="193462"/>
    <lineage>
        <taxon>Bacteria</taxon>
        <taxon>Bacillati</taxon>
        <taxon>Actinomycetota</taxon>
        <taxon>Actinomycetes</taxon>
        <taxon>Kitasatosporales</taxon>
        <taxon>Streptomycetaceae</taxon>
        <taxon>Streptomyces</taxon>
    </lineage>
</organism>